<dbReference type="PROSITE" id="PS50294">
    <property type="entry name" value="WD_REPEATS_REGION"/>
    <property type="match status" value="2"/>
</dbReference>
<dbReference type="PANTHER" id="PTHR15622">
    <property type="entry name" value="WD40 REPEAT PROTEIN"/>
    <property type="match status" value="1"/>
</dbReference>
<gene>
    <name evidence="5" type="ORF">RHS03_03367</name>
</gene>
<dbReference type="InterPro" id="IPR051983">
    <property type="entry name" value="WSB_SOCS-box_domain"/>
</dbReference>
<organism evidence="5 6">
    <name type="scientific">Rhizoctonia solani</name>
    <dbReference type="NCBI Taxonomy" id="456999"/>
    <lineage>
        <taxon>Eukaryota</taxon>
        <taxon>Fungi</taxon>
        <taxon>Dikarya</taxon>
        <taxon>Basidiomycota</taxon>
        <taxon>Agaricomycotina</taxon>
        <taxon>Agaricomycetes</taxon>
        <taxon>Cantharellales</taxon>
        <taxon>Ceratobasidiaceae</taxon>
        <taxon>Rhizoctonia</taxon>
    </lineage>
</organism>
<dbReference type="Gene3D" id="2.130.10.10">
    <property type="entry name" value="YVTN repeat-like/Quinoprotein amine dehydrogenase"/>
    <property type="match status" value="1"/>
</dbReference>
<dbReference type="InterPro" id="IPR001680">
    <property type="entry name" value="WD40_rpt"/>
</dbReference>
<dbReference type="AlphaFoldDB" id="A0A8H7LU68"/>
<evidence type="ECO:0000256" key="1">
    <source>
        <dbReference type="ARBA" id="ARBA00022574"/>
    </source>
</evidence>
<comment type="caution">
    <text evidence="5">The sequence shown here is derived from an EMBL/GenBank/DDBJ whole genome shotgun (WGS) entry which is preliminary data.</text>
</comment>
<dbReference type="SMART" id="SM00320">
    <property type="entry name" value="WD40"/>
    <property type="match status" value="3"/>
</dbReference>
<dbReference type="PROSITE" id="PS50082">
    <property type="entry name" value="WD_REPEATS_2"/>
    <property type="match status" value="2"/>
</dbReference>
<name>A0A8H7LU68_9AGAM</name>
<feature type="repeat" description="WD" evidence="4">
    <location>
        <begin position="103"/>
        <end position="137"/>
    </location>
</feature>
<dbReference type="SUPFAM" id="SSF50978">
    <property type="entry name" value="WD40 repeat-like"/>
    <property type="match status" value="1"/>
</dbReference>
<dbReference type="OrthoDB" id="538223at2759"/>
<dbReference type="InterPro" id="IPR019775">
    <property type="entry name" value="WD40_repeat_CS"/>
</dbReference>
<keyword evidence="2" id="KW-0677">Repeat</keyword>
<evidence type="ECO:0000313" key="5">
    <source>
        <dbReference type="EMBL" id="KAF8707423.1"/>
    </source>
</evidence>
<accession>A0A8H7LU68</accession>
<keyword evidence="5" id="KW-0645">Protease</keyword>
<keyword evidence="1 4" id="KW-0853">WD repeat</keyword>
<dbReference type="GO" id="GO:0000209">
    <property type="term" value="P:protein polyubiquitination"/>
    <property type="evidence" value="ECO:0007669"/>
    <property type="project" value="TreeGrafter"/>
</dbReference>
<dbReference type="GO" id="GO:0008233">
    <property type="term" value="F:peptidase activity"/>
    <property type="evidence" value="ECO:0007669"/>
    <property type="project" value="UniProtKB-KW"/>
</dbReference>
<protein>
    <submittedName>
        <fullName evidence="5">Thiol-dependent ubiquitin-specific protease</fullName>
    </submittedName>
</protein>
<dbReference type="EMBL" id="JACYCD010000049">
    <property type="protein sequence ID" value="KAF8707423.1"/>
    <property type="molecule type" value="Genomic_DNA"/>
</dbReference>
<reference evidence="5" key="1">
    <citation type="submission" date="2020-09" db="EMBL/GenBank/DDBJ databases">
        <title>Comparative genome analyses of four rice-infecting Rhizoctonia solani isolates reveal extensive enrichment of homogalacturonan modification genes.</title>
        <authorList>
            <person name="Lee D.-Y."/>
            <person name="Jeon J."/>
            <person name="Kim K.-T."/>
            <person name="Cheong K."/>
            <person name="Song H."/>
            <person name="Choi G."/>
            <person name="Ko J."/>
            <person name="Opiyo S.O."/>
            <person name="Zuo S."/>
            <person name="Madhav S."/>
            <person name="Lee Y.-H."/>
            <person name="Wang G.-L."/>
        </authorList>
    </citation>
    <scope>NUCLEOTIDE SEQUENCE</scope>
    <source>
        <strain evidence="5">AG1-IA WGL</strain>
    </source>
</reference>
<dbReference type="Pfam" id="PF00400">
    <property type="entry name" value="WD40"/>
    <property type="match status" value="3"/>
</dbReference>
<dbReference type="PANTHER" id="PTHR15622:SF2">
    <property type="entry name" value="U4_U6 SMALL NUCLEAR RIBONUCLEOPROTEIN PRP4"/>
    <property type="match status" value="1"/>
</dbReference>
<sequence>MWNALDSTSSHTSHSNAPTKRVYLVAISPDGSRIAAAGGNKAIYMFNTHNGTSTLQPLVAHTDTIFSVAFSLNGSRHVVSALTDKTIRMWDVNEETLTPTDLVGMHNKEVFSAAFSPDGKHIASGYDERKIWMWELQMLSLVFDLFGLQHHEGCIWLVL</sequence>
<evidence type="ECO:0000256" key="4">
    <source>
        <dbReference type="PROSITE-ProRule" id="PRU00221"/>
    </source>
</evidence>
<evidence type="ECO:0000256" key="2">
    <source>
        <dbReference type="ARBA" id="ARBA00022737"/>
    </source>
</evidence>
<keyword evidence="3" id="KW-0833">Ubl conjugation pathway</keyword>
<feature type="non-terminal residue" evidence="5">
    <location>
        <position position="159"/>
    </location>
</feature>
<dbReference type="InterPro" id="IPR036322">
    <property type="entry name" value="WD40_repeat_dom_sf"/>
</dbReference>
<dbReference type="InterPro" id="IPR015943">
    <property type="entry name" value="WD40/YVTN_repeat-like_dom_sf"/>
</dbReference>
<keyword evidence="5" id="KW-0378">Hydrolase</keyword>
<feature type="repeat" description="WD" evidence="4">
    <location>
        <begin position="58"/>
        <end position="100"/>
    </location>
</feature>
<evidence type="ECO:0000256" key="3">
    <source>
        <dbReference type="ARBA" id="ARBA00022786"/>
    </source>
</evidence>
<proteinExistence type="predicted"/>
<dbReference type="GO" id="GO:0006508">
    <property type="term" value="P:proteolysis"/>
    <property type="evidence" value="ECO:0007669"/>
    <property type="project" value="UniProtKB-KW"/>
</dbReference>
<evidence type="ECO:0000313" key="6">
    <source>
        <dbReference type="Proteomes" id="UP000602905"/>
    </source>
</evidence>
<dbReference type="Proteomes" id="UP000602905">
    <property type="component" value="Unassembled WGS sequence"/>
</dbReference>
<dbReference type="PROSITE" id="PS00678">
    <property type="entry name" value="WD_REPEATS_1"/>
    <property type="match status" value="1"/>
</dbReference>